<feature type="region of interest" description="Disordered" evidence="1">
    <location>
        <begin position="1"/>
        <end position="43"/>
    </location>
</feature>
<gene>
    <name evidence="3" type="ORF">PgNI_11550</name>
</gene>
<evidence type="ECO:0000313" key="2">
    <source>
        <dbReference type="Proteomes" id="UP000515153"/>
    </source>
</evidence>
<organism evidence="2 3">
    <name type="scientific">Pyricularia grisea</name>
    <name type="common">Crabgrass-specific blast fungus</name>
    <name type="synonym">Magnaporthe grisea</name>
    <dbReference type="NCBI Taxonomy" id="148305"/>
    <lineage>
        <taxon>Eukaryota</taxon>
        <taxon>Fungi</taxon>
        <taxon>Dikarya</taxon>
        <taxon>Ascomycota</taxon>
        <taxon>Pezizomycotina</taxon>
        <taxon>Sordariomycetes</taxon>
        <taxon>Sordariomycetidae</taxon>
        <taxon>Magnaporthales</taxon>
        <taxon>Pyriculariaceae</taxon>
        <taxon>Pyricularia</taxon>
    </lineage>
</organism>
<reference evidence="2 3" key="1">
    <citation type="journal article" date="2019" name="Mol. Biol. Evol.">
        <title>Blast fungal genomes show frequent chromosomal changes, gene gains and losses, and effector gene turnover.</title>
        <authorList>
            <person name="Gomez Luciano L.B."/>
            <person name="Jason Tsai I."/>
            <person name="Chuma I."/>
            <person name="Tosa Y."/>
            <person name="Chen Y.H."/>
            <person name="Li J.Y."/>
            <person name="Li M.Y."/>
            <person name="Jade Lu M.Y."/>
            <person name="Nakayashiki H."/>
            <person name="Li W.H."/>
        </authorList>
    </citation>
    <scope>NUCLEOTIDE SEQUENCE [LARGE SCALE GENOMIC DNA]</scope>
    <source>
        <strain evidence="2 3">NI907</strain>
    </source>
</reference>
<sequence length="454" mass="50355">MSHWHLRDGRTGRSSSETLRAGPSRRPGQNALVRQAPPPPLGPLLEEVRIQDLADSAKDLAASAVIKDSTLVSSYNWLGGGGGAQEPTIIVPGRPPRWTPPSSASRLCDDHNNYGGGRSTGTRKVYRDQNAARFPKHPMEPAILATLEVASDFLADHKIDVVACGSTMGSLLRFVRGQEKMFRMLVEVVDDGVFLVRRENSPTEIIPDIKGFGHSFADNYTTWDSDVKGSKSHQRMVSYRFGNLRFLVRFEGDGYCQDGPDGDRPVWHPSTENRVGNRTNTPISIHDLAQSMSNAGVSVRDEAKGDVIKIQKSGELVDQELVFDLKTRSYGRVDQREEIMEAELQRLWVSGVKRFILAFHTRGLFDDHIPITHVKKEIDTWESTNSDALAKLAALIHRIIALARAQPDGKIEVCHSKVGMLEIRQQVDGLEGVLSPETRNRWIGSLAGARLDEN</sequence>
<accession>A0A6P8ANU4</accession>
<proteinExistence type="predicted"/>
<reference evidence="3" key="3">
    <citation type="submission" date="2025-08" db="UniProtKB">
        <authorList>
            <consortium name="RefSeq"/>
        </authorList>
    </citation>
    <scope>IDENTIFICATION</scope>
    <source>
        <strain evidence="3">NI907</strain>
    </source>
</reference>
<evidence type="ECO:0000256" key="1">
    <source>
        <dbReference type="SAM" id="MobiDB-lite"/>
    </source>
</evidence>
<keyword evidence="2" id="KW-1185">Reference proteome</keyword>
<dbReference type="AlphaFoldDB" id="A0A6P8ANU4"/>
<dbReference type="RefSeq" id="XP_030976569.1">
    <property type="nucleotide sequence ID" value="XM_031131516.1"/>
</dbReference>
<dbReference type="Proteomes" id="UP000515153">
    <property type="component" value="Chromosome V"/>
</dbReference>
<dbReference type="GeneID" id="41966421"/>
<protein>
    <recommendedName>
        <fullName evidence="4">Decapping nuclease</fullName>
    </recommendedName>
</protein>
<name>A0A6P8ANU4_PYRGI</name>
<dbReference type="PANTHER" id="PTHR35179:SF2">
    <property type="entry name" value="START DOMAIN-CONTAINING PROTEIN"/>
    <property type="match status" value="1"/>
</dbReference>
<evidence type="ECO:0008006" key="4">
    <source>
        <dbReference type="Google" id="ProtNLM"/>
    </source>
</evidence>
<evidence type="ECO:0000313" key="3">
    <source>
        <dbReference type="RefSeq" id="XP_030976569.1"/>
    </source>
</evidence>
<reference evidence="3" key="2">
    <citation type="submission" date="2019-10" db="EMBL/GenBank/DDBJ databases">
        <authorList>
            <consortium name="NCBI Genome Project"/>
        </authorList>
    </citation>
    <scope>NUCLEOTIDE SEQUENCE</scope>
    <source>
        <strain evidence="3">NI907</strain>
    </source>
</reference>
<feature type="compositionally biased region" description="Basic and acidic residues" evidence="1">
    <location>
        <begin position="1"/>
        <end position="11"/>
    </location>
</feature>
<dbReference type="OrthoDB" id="420564at2759"/>
<dbReference type="KEGG" id="pgri:PgNI_11550"/>
<dbReference type="PANTHER" id="PTHR35179">
    <property type="entry name" value="PROTEIN CBG02620"/>
    <property type="match status" value="1"/>
</dbReference>
<feature type="region of interest" description="Disordered" evidence="1">
    <location>
        <begin position="86"/>
        <end position="122"/>
    </location>
</feature>